<gene>
    <name evidence="1" type="ORF">DFR69_1225</name>
</gene>
<protein>
    <submittedName>
        <fullName evidence="1">Uncharacterized protein</fullName>
    </submittedName>
</protein>
<organism evidence="1 2">
    <name type="scientific">Nocardia neocaledoniensis</name>
    <dbReference type="NCBI Taxonomy" id="236511"/>
    <lineage>
        <taxon>Bacteria</taxon>
        <taxon>Bacillati</taxon>
        <taxon>Actinomycetota</taxon>
        <taxon>Actinomycetes</taxon>
        <taxon>Mycobacteriales</taxon>
        <taxon>Nocardiaceae</taxon>
        <taxon>Nocardia</taxon>
    </lineage>
</organism>
<dbReference type="Proteomes" id="UP000246410">
    <property type="component" value="Unassembled WGS sequence"/>
</dbReference>
<dbReference type="EMBL" id="QGTL01000022">
    <property type="protein sequence ID" value="PWV66940.1"/>
    <property type="molecule type" value="Genomic_DNA"/>
</dbReference>
<keyword evidence="2" id="KW-1185">Reference proteome</keyword>
<evidence type="ECO:0000313" key="2">
    <source>
        <dbReference type="Proteomes" id="UP000246410"/>
    </source>
</evidence>
<comment type="caution">
    <text evidence="1">The sequence shown here is derived from an EMBL/GenBank/DDBJ whole genome shotgun (WGS) entry which is preliminary data.</text>
</comment>
<accession>A0A317N1W8</accession>
<dbReference type="AlphaFoldDB" id="A0A317N1W8"/>
<reference evidence="1 2" key="1">
    <citation type="submission" date="2018-05" db="EMBL/GenBank/DDBJ databases">
        <title>Genomic Encyclopedia of Type Strains, Phase IV (KMG-IV): sequencing the most valuable type-strain genomes for metagenomic binning, comparative biology and taxonomic classification.</title>
        <authorList>
            <person name="Goeker M."/>
        </authorList>
    </citation>
    <scope>NUCLEOTIDE SEQUENCE [LARGE SCALE GENOMIC DNA]</scope>
    <source>
        <strain evidence="1 2">DSM 44717</strain>
    </source>
</reference>
<proteinExistence type="predicted"/>
<name>A0A317N1W8_9NOCA</name>
<evidence type="ECO:0000313" key="1">
    <source>
        <dbReference type="EMBL" id="PWV66940.1"/>
    </source>
</evidence>
<sequence length="66" mass="6811">MGRLISLYIAPGTADRFSGPELVAEIMAAVRESSADAGRQYQALMDATMNSAAGELVPPSARKAGA</sequence>